<reference evidence="3 4" key="1">
    <citation type="journal article" date="2018" name="Science">
        <title>The opium poppy genome and morphinan production.</title>
        <authorList>
            <person name="Guo L."/>
            <person name="Winzer T."/>
            <person name="Yang X."/>
            <person name="Li Y."/>
            <person name="Ning Z."/>
            <person name="He Z."/>
            <person name="Teodor R."/>
            <person name="Lu Y."/>
            <person name="Bowser T.A."/>
            <person name="Graham I.A."/>
            <person name="Ye K."/>
        </authorList>
    </citation>
    <scope>NUCLEOTIDE SEQUENCE [LARGE SCALE GENOMIC DNA]</scope>
    <source>
        <strain evidence="4">cv. HN1</strain>
        <tissue evidence="3">Leaves</tissue>
    </source>
</reference>
<dbReference type="Pfam" id="PF25370">
    <property type="entry name" value="HTH_74"/>
    <property type="match status" value="1"/>
</dbReference>
<evidence type="ECO:0000259" key="2">
    <source>
        <dbReference type="Pfam" id="PF25370"/>
    </source>
</evidence>
<proteinExistence type="predicted"/>
<protein>
    <recommendedName>
        <fullName evidence="2">HTH three-helical bundle domain-containing protein</fullName>
    </recommendedName>
</protein>
<name>A0A4Y7JHK2_PAPSO</name>
<keyword evidence="4" id="KW-1185">Reference proteome</keyword>
<evidence type="ECO:0000313" key="3">
    <source>
        <dbReference type="EMBL" id="RZC60594.1"/>
    </source>
</evidence>
<organism evidence="3 4">
    <name type="scientific">Papaver somniferum</name>
    <name type="common">Opium poppy</name>
    <dbReference type="NCBI Taxonomy" id="3469"/>
    <lineage>
        <taxon>Eukaryota</taxon>
        <taxon>Viridiplantae</taxon>
        <taxon>Streptophyta</taxon>
        <taxon>Embryophyta</taxon>
        <taxon>Tracheophyta</taxon>
        <taxon>Spermatophyta</taxon>
        <taxon>Magnoliopsida</taxon>
        <taxon>Ranunculales</taxon>
        <taxon>Papaveraceae</taxon>
        <taxon>Papaveroideae</taxon>
        <taxon>Papaver</taxon>
    </lineage>
</organism>
<gene>
    <name evidence="3" type="ORF">C5167_022359</name>
</gene>
<feature type="domain" description="HTH three-helical bundle" evidence="2">
    <location>
        <begin position="62"/>
        <end position="101"/>
    </location>
</feature>
<sequence>MSRQSYAFDRSCHTARKKIRMMMKRRRRIMMTTPPEFPDNDNVITTSIPSPRPSPELLVIPSAYIMHRAEAILKVLSDNTAASETEIHQVLGDNPTTSKTLIMLLKGKAVKRSGA</sequence>
<dbReference type="AlphaFoldDB" id="A0A4Y7JHK2"/>
<dbReference type="EMBL" id="CM010719">
    <property type="protein sequence ID" value="RZC60594.1"/>
    <property type="molecule type" value="Genomic_DNA"/>
</dbReference>
<dbReference type="Gramene" id="RZC60594">
    <property type="protein sequence ID" value="RZC60594"/>
    <property type="gene ID" value="C5167_022359"/>
</dbReference>
<dbReference type="Proteomes" id="UP000316621">
    <property type="component" value="Chromosome 5"/>
</dbReference>
<feature type="region of interest" description="Disordered" evidence="1">
    <location>
        <begin position="31"/>
        <end position="52"/>
    </location>
</feature>
<evidence type="ECO:0000256" key="1">
    <source>
        <dbReference type="SAM" id="MobiDB-lite"/>
    </source>
</evidence>
<dbReference type="STRING" id="3469.A0A4Y7JHK2"/>
<dbReference type="InterPro" id="IPR057523">
    <property type="entry name" value="HTH_74"/>
</dbReference>
<accession>A0A4Y7JHK2</accession>
<evidence type="ECO:0000313" key="4">
    <source>
        <dbReference type="Proteomes" id="UP000316621"/>
    </source>
</evidence>